<dbReference type="AlphaFoldDB" id="A0A0C2CY59"/>
<evidence type="ECO:0000313" key="1">
    <source>
        <dbReference type="EMBL" id="KIG14590.1"/>
    </source>
</evidence>
<protein>
    <submittedName>
        <fullName evidence="1">Uncharacterized protein</fullName>
    </submittedName>
</protein>
<sequence length="102" mass="11214">MCTDPRHCRHAPQLLRKCQDVRAPRSRPADWLSKRPNARHQGCSWLARGHLRGPGRLAGESRAEEIAPPRRRPSRCEIALAVAPEHRDVCAAAAPSTPASVG</sequence>
<organism evidence="1 2">
    <name type="scientific">Enhygromyxa salina</name>
    <dbReference type="NCBI Taxonomy" id="215803"/>
    <lineage>
        <taxon>Bacteria</taxon>
        <taxon>Pseudomonadati</taxon>
        <taxon>Myxococcota</taxon>
        <taxon>Polyangia</taxon>
        <taxon>Nannocystales</taxon>
        <taxon>Nannocystaceae</taxon>
        <taxon>Enhygromyxa</taxon>
    </lineage>
</organism>
<dbReference type="Proteomes" id="UP000031599">
    <property type="component" value="Unassembled WGS sequence"/>
</dbReference>
<comment type="caution">
    <text evidence="1">The sequence shown here is derived from an EMBL/GenBank/DDBJ whole genome shotgun (WGS) entry which is preliminary data.</text>
</comment>
<reference evidence="1 2" key="1">
    <citation type="submission" date="2014-12" db="EMBL/GenBank/DDBJ databases">
        <title>Genome assembly of Enhygromyxa salina DSM 15201.</title>
        <authorList>
            <person name="Sharma G."/>
            <person name="Subramanian S."/>
        </authorList>
    </citation>
    <scope>NUCLEOTIDE SEQUENCE [LARGE SCALE GENOMIC DNA]</scope>
    <source>
        <strain evidence="1 2">DSM 15201</strain>
    </source>
</reference>
<evidence type="ECO:0000313" key="2">
    <source>
        <dbReference type="Proteomes" id="UP000031599"/>
    </source>
</evidence>
<proteinExistence type="predicted"/>
<gene>
    <name evidence="1" type="ORF">DB30_06645</name>
</gene>
<name>A0A0C2CY59_9BACT</name>
<accession>A0A0C2CY59</accession>
<dbReference type="EMBL" id="JMCC02000070">
    <property type="protein sequence ID" value="KIG14590.1"/>
    <property type="molecule type" value="Genomic_DNA"/>
</dbReference>